<dbReference type="InterPro" id="IPR036881">
    <property type="entry name" value="Glyco_hydro_3_C_sf"/>
</dbReference>
<dbReference type="GO" id="GO:0030245">
    <property type="term" value="P:cellulose catabolic process"/>
    <property type="evidence" value="ECO:0007669"/>
    <property type="project" value="UniProtKB-UniPathway"/>
</dbReference>
<dbReference type="SMART" id="SM00758">
    <property type="entry name" value="PA14"/>
    <property type="match status" value="1"/>
</dbReference>
<dbReference type="PANTHER" id="PTHR42715:SF27">
    <property type="entry name" value="BETA-GLUCOSIDASE-RELATED"/>
    <property type="match status" value="1"/>
</dbReference>
<keyword evidence="8 9" id="KW-0624">Polysaccharide degradation</keyword>
<dbReference type="InterPro" id="IPR019800">
    <property type="entry name" value="Glyco_hydro_3_AS"/>
</dbReference>
<dbReference type="Pfam" id="PF14310">
    <property type="entry name" value="Fn3-like"/>
    <property type="match status" value="1"/>
</dbReference>
<evidence type="ECO:0000256" key="5">
    <source>
        <dbReference type="ARBA" id="ARBA00023180"/>
    </source>
</evidence>
<comment type="catalytic activity">
    <reaction evidence="1 9">
        <text>Hydrolysis of terminal, non-reducing beta-D-glucosyl residues with release of beta-D-glucose.</text>
        <dbReference type="EC" id="3.2.1.21"/>
    </reaction>
</comment>
<protein>
    <recommendedName>
        <fullName evidence="9">beta-glucosidase</fullName>
        <ecNumber evidence="9">3.2.1.21</ecNumber>
    </recommendedName>
</protein>
<comment type="caution">
    <text evidence="11">The sequence shown here is derived from an EMBL/GenBank/DDBJ whole genome shotgun (WGS) entry which is preliminary data.</text>
</comment>
<evidence type="ECO:0000256" key="9">
    <source>
        <dbReference type="RuleBase" id="RU361161"/>
    </source>
</evidence>
<proteinExistence type="inferred from homology"/>
<dbReference type="OrthoDB" id="47059at2759"/>
<evidence type="ECO:0000256" key="6">
    <source>
        <dbReference type="ARBA" id="ARBA00023277"/>
    </source>
</evidence>
<dbReference type="FunFam" id="2.60.40.10:FF:000495">
    <property type="entry name" value="Periplasmic beta-glucosidase"/>
    <property type="match status" value="1"/>
</dbReference>
<dbReference type="PRINTS" id="PR00133">
    <property type="entry name" value="GLHYDRLASE3"/>
</dbReference>
<keyword evidence="7 9" id="KW-0326">Glycosidase</keyword>
<dbReference type="InterPro" id="IPR001764">
    <property type="entry name" value="Glyco_hydro_3_N"/>
</dbReference>
<dbReference type="AlphaFoldDB" id="A0A8H3IE46"/>
<dbReference type="InterPro" id="IPR002772">
    <property type="entry name" value="Glyco_hydro_3_C"/>
</dbReference>
<dbReference type="EMBL" id="CAJPDR010000194">
    <property type="protein sequence ID" value="CAF9924697.1"/>
    <property type="molecule type" value="Genomic_DNA"/>
</dbReference>
<evidence type="ECO:0000256" key="2">
    <source>
        <dbReference type="ARBA" id="ARBA00004987"/>
    </source>
</evidence>
<dbReference type="Pfam" id="PF00933">
    <property type="entry name" value="Glyco_hydro_3"/>
    <property type="match status" value="1"/>
</dbReference>
<dbReference type="EC" id="3.2.1.21" evidence="9"/>
<name>A0A8H3IE46_9LECA</name>
<dbReference type="GO" id="GO:0008422">
    <property type="term" value="F:beta-glucosidase activity"/>
    <property type="evidence" value="ECO:0007669"/>
    <property type="project" value="UniProtKB-EC"/>
</dbReference>
<comment type="similarity">
    <text evidence="3 9">Belongs to the glycosyl hydrolase 3 family.</text>
</comment>
<dbReference type="InterPro" id="IPR011658">
    <property type="entry name" value="PA14_dom"/>
</dbReference>
<dbReference type="InterPro" id="IPR050288">
    <property type="entry name" value="Cellulose_deg_GH3"/>
</dbReference>
<dbReference type="Gene3D" id="2.60.120.260">
    <property type="entry name" value="Galactose-binding domain-like"/>
    <property type="match status" value="1"/>
</dbReference>
<dbReference type="Pfam" id="PF07691">
    <property type="entry name" value="PA14"/>
    <property type="match status" value="1"/>
</dbReference>
<dbReference type="Gene3D" id="2.60.40.10">
    <property type="entry name" value="Immunoglobulins"/>
    <property type="match status" value="1"/>
</dbReference>
<evidence type="ECO:0000259" key="10">
    <source>
        <dbReference type="PROSITE" id="PS51820"/>
    </source>
</evidence>
<dbReference type="InterPro" id="IPR017853">
    <property type="entry name" value="GH"/>
</dbReference>
<keyword evidence="12" id="KW-1185">Reference proteome</keyword>
<dbReference type="PROSITE" id="PS51820">
    <property type="entry name" value="PA14"/>
    <property type="match status" value="1"/>
</dbReference>
<dbReference type="Gene3D" id="3.20.20.300">
    <property type="entry name" value="Glycoside hydrolase, family 3, N-terminal domain"/>
    <property type="match status" value="2"/>
</dbReference>
<reference evidence="11" key="1">
    <citation type="submission" date="2021-03" db="EMBL/GenBank/DDBJ databases">
        <authorList>
            <person name="Tagirdzhanova G."/>
        </authorList>
    </citation>
    <scope>NUCLEOTIDE SEQUENCE</scope>
</reference>
<dbReference type="UniPathway" id="UPA00696"/>
<dbReference type="PROSITE" id="PS00775">
    <property type="entry name" value="GLYCOSYL_HYDROL_F3"/>
    <property type="match status" value="1"/>
</dbReference>
<evidence type="ECO:0000256" key="8">
    <source>
        <dbReference type="ARBA" id="ARBA00023326"/>
    </source>
</evidence>
<evidence type="ECO:0000256" key="3">
    <source>
        <dbReference type="ARBA" id="ARBA00005336"/>
    </source>
</evidence>
<evidence type="ECO:0000313" key="12">
    <source>
        <dbReference type="Proteomes" id="UP000664203"/>
    </source>
</evidence>
<dbReference type="InterPro" id="IPR037524">
    <property type="entry name" value="PA14/GLEYA"/>
</dbReference>
<dbReference type="InterPro" id="IPR013783">
    <property type="entry name" value="Ig-like_fold"/>
</dbReference>
<dbReference type="PANTHER" id="PTHR42715">
    <property type="entry name" value="BETA-GLUCOSIDASE"/>
    <property type="match status" value="1"/>
</dbReference>
<dbReference type="Proteomes" id="UP000664203">
    <property type="component" value="Unassembled WGS sequence"/>
</dbReference>
<feature type="domain" description="PA14" evidence="10">
    <location>
        <begin position="442"/>
        <end position="602"/>
    </location>
</feature>
<evidence type="ECO:0000256" key="4">
    <source>
        <dbReference type="ARBA" id="ARBA00022801"/>
    </source>
</evidence>
<dbReference type="Pfam" id="PF01915">
    <property type="entry name" value="Glyco_hydro_3_C"/>
    <property type="match status" value="1"/>
</dbReference>
<organism evidence="11 12">
    <name type="scientific">Alectoria fallacina</name>
    <dbReference type="NCBI Taxonomy" id="1903189"/>
    <lineage>
        <taxon>Eukaryota</taxon>
        <taxon>Fungi</taxon>
        <taxon>Dikarya</taxon>
        <taxon>Ascomycota</taxon>
        <taxon>Pezizomycotina</taxon>
        <taxon>Lecanoromycetes</taxon>
        <taxon>OSLEUM clade</taxon>
        <taxon>Lecanoromycetidae</taxon>
        <taxon>Lecanorales</taxon>
        <taxon>Lecanorineae</taxon>
        <taxon>Parmeliaceae</taxon>
        <taxon>Alectoria</taxon>
    </lineage>
</organism>
<evidence type="ECO:0000313" key="11">
    <source>
        <dbReference type="EMBL" id="CAF9924697.1"/>
    </source>
</evidence>
<keyword evidence="5" id="KW-0325">Glycoprotein</keyword>
<dbReference type="InterPro" id="IPR026891">
    <property type="entry name" value="Fn3-like"/>
</dbReference>
<dbReference type="Gene3D" id="3.40.50.1700">
    <property type="entry name" value="Glycoside hydrolase family 3 C-terminal domain"/>
    <property type="match status" value="1"/>
</dbReference>
<evidence type="ECO:0000256" key="1">
    <source>
        <dbReference type="ARBA" id="ARBA00000448"/>
    </source>
</evidence>
<dbReference type="InterPro" id="IPR036962">
    <property type="entry name" value="Glyco_hydro_3_N_sf"/>
</dbReference>
<accession>A0A8H3IE46</accession>
<gene>
    <name evidence="11" type="ORF">ALECFALPRED_002812</name>
</gene>
<dbReference type="SUPFAM" id="SSF52279">
    <property type="entry name" value="Beta-D-glucan exohydrolase, C-terminal domain"/>
    <property type="match status" value="1"/>
</dbReference>
<evidence type="ECO:0000256" key="7">
    <source>
        <dbReference type="ARBA" id="ARBA00023295"/>
    </source>
</evidence>
<keyword evidence="4 9" id="KW-0378">Hydrolase</keyword>
<dbReference type="SUPFAM" id="SSF51445">
    <property type="entry name" value="(Trans)glycosidases"/>
    <property type="match status" value="1"/>
</dbReference>
<comment type="pathway">
    <text evidence="2 9">Glycan metabolism; cellulose degradation.</text>
</comment>
<keyword evidence="6 9" id="KW-0119">Carbohydrate metabolism</keyword>
<sequence length="878" mass="96236">MADIDVEEVLSELTLEEKVSLTAGRDFWHTVPIPRLGVPSIRTSDGPNGVRGVSHLFPASPASFVQHFEPQDLSQESNAPETCLTTLIQSQQRHADSEIVKTRFFNGTPAGCLPCATALGATFDLDLLRSVGMFLGQEAKAKGAHVLLGPTINIQRSPLGGRGYESFSEDPFLSGTMAGEYCKGVQEEEIITTPKHFVCNDQEHERLAVDSILTDRALREIYLMPFMLAIKNARPKAVMTAYNKVNGTHVAENPKVLDILRKDWGWEGLLMSDWYGTYSTSEGINAGLDLEMPGPTQWRGATLSHAVTSKKVRRHVLDERVRAVLKTIKEAAKSGVAEDAKEGGLNRPDDQKFLRRVAAESIVLLKNENSVLPFDKSKTVAIIGPNAKVATYSGGGSASLLPYYTVTPFDGVSNQCESARFSQGAYSHKELPLLGKSLRTSDGKQGFDFRAYDKPVNAPDRKLLDALHLTDSYMFVMDYKVPNYTSSTYYVDVEGDFTPEENGTYEFGLTVQGTGQLFIDGKLIVDNVHDQRPGTAFFGSGTVEEIGSMDLEAGKSYKVRVEFGTAPIAKSSSRATVSFGAGGLRVGGCKRIDPEKAIVDAVKLASEVGQVVVFAGLNSDWEGEGSDRPDMNLPPYSDDLISKVLGANPKAAIVLQSGTPVTMPWVDKACALVQAWYGGNETGNAIADVLFGDVNPSGKASLSFPHRIEDNPAFLNYRSERGRVLYGEDIYVGYRFYDKIKRPALFPFGHGLSYTTFDLSDLNVSATISTISVKLNVSNSGSRAGAEVVQVYIKAHAPSINRPPKELKGFKKVFLEAKEMREVQVEMDKKYAISFWDEGRNAWIVEKGEYGVLVGTCSQGRFLEENFEEGQTWWWTGL</sequence>
<dbReference type="SMART" id="SM01217">
    <property type="entry name" value="Fn3_like"/>
    <property type="match status" value="1"/>
</dbReference>